<dbReference type="Proteomes" id="UP000503308">
    <property type="component" value="Chromosome"/>
</dbReference>
<name>A0A858T1B3_9RHOB</name>
<sequence length="50" mass="5450">MLTVNKFRPEIFEVTPSAVVEAPDITHERAGVGCTQTLPDSGVSAFFRLD</sequence>
<evidence type="ECO:0000313" key="2">
    <source>
        <dbReference type="Proteomes" id="UP000503308"/>
    </source>
</evidence>
<protein>
    <submittedName>
        <fullName evidence="1">Uncharacterized protein</fullName>
    </submittedName>
</protein>
<reference evidence="1 2" key="1">
    <citation type="submission" date="2020-02" db="EMBL/GenBank/DDBJ databases">
        <title>Genome sequence of Roseobacter ponti.</title>
        <authorList>
            <person name="Hollensteiner J."/>
            <person name="Schneider D."/>
            <person name="Poehlein A."/>
            <person name="Daniel R."/>
        </authorList>
    </citation>
    <scope>NUCLEOTIDE SEQUENCE [LARGE SCALE GENOMIC DNA]</scope>
    <source>
        <strain evidence="1 2">DSM 106830</strain>
    </source>
</reference>
<gene>
    <name evidence="1" type="ORF">G3256_18495</name>
</gene>
<organism evidence="1 2">
    <name type="scientific">Roseobacter ponti</name>
    <dbReference type="NCBI Taxonomy" id="1891787"/>
    <lineage>
        <taxon>Bacteria</taxon>
        <taxon>Pseudomonadati</taxon>
        <taxon>Pseudomonadota</taxon>
        <taxon>Alphaproteobacteria</taxon>
        <taxon>Rhodobacterales</taxon>
        <taxon>Roseobacteraceae</taxon>
        <taxon>Roseobacter</taxon>
    </lineage>
</organism>
<dbReference type="RefSeq" id="WP_169642243.1">
    <property type="nucleotide sequence ID" value="NZ_CP048788.1"/>
</dbReference>
<accession>A0A858T1B3</accession>
<dbReference type="AlphaFoldDB" id="A0A858T1B3"/>
<evidence type="ECO:0000313" key="1">
    <source>
        <dbReference type="EMBL" id="QJF53026.1"/>
    </source>
</evidence>
<dbReference type="EMBL" id="CP048788">
    <property type="protein sequence ID" value="QJF53026.1"/>
    <property type="molecule type" value="Genomic_DNA"/>
</dbReference>
<keyword evidence="2" id="KW-1185">Reference proteome</keyword>
<proteinExistence type="predicted"/>
<dbReference type="KEGG" id="rpon:G3256_18495"/>